<comment type="caution">
    <text evidence="2">The sequence shown here is derived from an EMBL/GenBank/DDBJ whole genome shotgun (WGS) entry which is preliminary data.</text>
</comment>
<evidence type="ECO:0000313" key="2">
    <source>
        <dbReference type="EMBL" id="KKM96224.1"/>
    </source>
</evidence>
<gene>
    <name evidence="2" type="ORF">LCGC14_1180240</name>
</gene>
<name>A0A0F9LMD8_9ZZZZ</name>
<sequence length="369" mass="41940">MNRTRSSIAFRRLCDARPSETVSISLANRLRRHAKLSLPGKNDTMQSTPVDRPIRRTNWRQLALLILLCAVLLWNLRHGAFSSRFVPSVNGNRLLLSDRAQIQRAYDVVLNRPVEFDFLTRAAVLQLRCDAVAQHPRLIHRGYRPSHAVFGQMEDGLPWWGDAGQYFYGSGVKSIEGPSEESRYIVNPLLLVAVDLVGLSPWRDGFEWDGSRVSEGELNDPNFPLCCRASSLTWWPHESRAEAVYDLSAHLEKLNRYTATRMSLADAVFCLMPDNARDMNLNYLAVSSETSLNVLKPDLRRDAVQILHFLHRGGSCGYPGGCNNGSPYQAELDNFRIEALPAHLDVLLWRDRPEDISEPPVMRFTVRFR</sequence>
<reference evidence="2" key="1">
    <citation type="journal article" date="2015" name="Nature">
        <title>Complex archaea that bridge the gap between prokaryotes and eukaryotes.</title>
        <authorList>
            <person name="Spang A."/>
            <person name="Saw J.H."/>
            <person name="Jorgensen S.L."/>
            <person name="Zaremba-Niedzwiedzka K."/>
            <person name="Martijn J."/>
            <person name="Lind A.E."/>
            <person name="van Eijk R."/>
            <person name="Schleper C."/>
            <person name="Guy L."/>
            <person name="Ettema T.J."/>
        </authorList>
    </citation>
    <scope>NUCLEOTIDE SEQUENCE</scope>
</reference>
<protein>
    <submittedName>
        <fullName evidence="2">Uncharacterized protein</fullName>
    </submittedName>
</protein>
<accession>A0A0F9LMD8</accession>
<organism evidence="2">
    <name type="scientific">marine sediment metagenome</name>
    <dbReference type="NCBI Taxonomy" id="412755"/>
    <lineage>
        <taxon>unclassified sequences</taxon>
        <taxon>metagenomes</taxon>
        <taxon>ecological metagenomes</taxon>
    </lineage>
</organism>
<dbReference type="AlphaFoldDB" id="A0A0F9LMD8"/>
<dbReference type="EMBL" id="LAZR01005908">
    <property type="protein sequence ID" value="KKM96224.1"/>
    <property type="molecule type" value="Genomic_DNA"/>
</dbReference>
<keyword evidence="1" id="KW-1133">Transmembrane helix</keyword>
<keyword evidence="1" id="KW-0812">Transmembrane</keyword>
<keyword evidence="1" id="KW-0472">Membrane</keyword>
<feature type="transmembrane region" description="Helical" evidence="1">
    <location>
        <begin position="62"/>
        <end position="80"/>
    </location>
</feature>
<evidence type="ECO:0000256" key="1">
    <source>
        <dbReference type="SAM" id="Phobius"/>
    </source>
</evidence>
<proteinExistence type="predicted"/>